<sequence length="217" mass="23809">MPPVLQLGPFKLTPTALGVSGSPELEQWGTPLKFALWCQQASPWWIGDLLNQGDARFGEMFSQVCEGAVSADQLQRYESVARRVPAENRVEGLSWSAHAAVARLPHKMQREMLARAERLGWTSALLQKKVRQEIARQKAKGIRVVPDEPRSRGEVQFAEIDSGEGDDGQLPDSKEARSSNNDQIELDEAVSNTGVAQPASAEKADADSSQLDSEKTE</sequence>
<feature type="compositionally biased region" description="Basic and acidic residues" evidence="1">
    <location>
        <begin position="202"/>
        <end position="217"/>
    </location>
</feature>
<name>A0A517R2Y0_9PLAN</name>
<evidence type="ECO:0000313" key="2">
    <source>
        <dbReference type="EMBL" id="QDT38235.1"/>
    </source>
</evidence>
<accession>A0A517R2Y0</accession>
<evidence type="ECO:0000313" key="3">
    <source>
        <dbReference type="Proteomes" id="UP000317318"/>
    </source>
</evidence>
<gene>
    <name evidence="2" type="ORF">Pan189_26250</name>
</gene>
<reference evidence="2 3" key="1">
    <citation type="submission" date="2019-02" db="EMBL/GenBank/DDBJ databases">
        <title>Deep-cultivation of Planctomycetes and their phenomic and genomic characterization uncovers novel biology.</title>
        <authorList>
            <person name="Wiegand S."/>
            <person name="Jogler M."/>
            <person name="Boedeker C."/>
            <person name="Pinto D."/>
            <person name="Vollmers J."/>
            <person name="Rivas-Marin E."/>
            <person name="Kohn T."/>
            <person name="Peeters S.H."/>
            <person name="Heuer A."/>
            <person name="Rast P."/>
            <person name="Oberbeckmann S."/>
            <person name="Bunk B."/>
            <person name="Jeske O."/>
            <person name="Meyerdierks A."/>
            <person name="Storesund J.E."/>
            <person name="Kallscheuer N."/>
            <person name="Luecker S."/>
            <person name="Lage O.M."/>
            <person name="Pohl T."/>
            <person name="Merkel B.J."/>
            <person name="Hornburger P."/>
            <person name="Mueller R.-W."/>
            <person name="Bruemmer F."/>
            <person name="Labrenz M."/>
            <person name="Spormann A.M."/>
            <person name="Op den Camp H."/>
            <person name="Overmann J."/>
            <person name="Amann R."/>
            <person name="Jetten M.S.M."/>
            <person name="Mascher T."/>
            <person name="Medema M.H."/>
            <person name="Devos D.P."/>
            <person name="Kaster A.-K."/>
            <person name="Ovreas L."/>
            <person name="Rohde M."/>
            <person name="Galperin M.Y."/>
            <person name="Jogler C."/>
        </authorList>
    </citation>
    <scope>NUCLEOTIDE SEQUENCE [LARGE SCALE GENOMIC DNA]</scope>
    <source>
        <strain evidence="2 3">Pan189</strain>
    </source>
</reference>
<dbReference type="OrthoDB" id="267525at2"/>
<dbReference type="KEGG" id="svp:Pan189_26250"/>
<dbReference type="RefSeq" id="WP_145364318.1">
    <property type="nucleotide sequence ID" value="NZ_CP036268.1"/>
</dbReference>
<keyword evidence="3" id="KW-1185">Reference proteome</keyword>
<dbReference type="AlphaFoldDB" id="A0A517R2Y0"/>
<dbReference type="Proteomes" id="UP000317318">
    <property type="component" value="Chromosome"/>
</dbReference>
<evidence type="ECO:0000256" key="1">
    <source>
        <dbReference type="SAM" id="MobiDB-lite"/>
    </source>
</evidence>
<protein>
    <submittedName>
        <fullName evidence="2">Uncharacterized protein</fullName>
    </submittedName>
</protein>
<organism evidence="2 3">
    <name type="scientific">Stratiformator vulcanicus</name>
    <dbReference type="NCBI Taxonomy" id="2527980"/>
    <lineage>
        <taxon>Bacteria</taxon>
        <taxon>Pseudomonadati</taxon>
        <taxon>Planctomycetota</taxon>
        <taxon>Planctomycetia</taxon>
        <taxon>Planctomycetales</taxon>
        <taxon>Planctomycetaceae</taxon>
        <taxon>Stratiformator</taxon>
    </lineage>
</organism>
<dbReference type="EMBL" id="CP036268">
    <property type="protein sequence ID" value="QDT38235.1"/>
    <property type="molecule type" value="Genomic_DNA"/>
</dbReference>
<proteinExistence type="predicted"/>
<feature type="region of interest" description="Disordered" evidence="1">
    <location>
        <begin position="158"/>
        <end position="217"/>
    </location>
</feature>